<keyword evidence="3" id="KW-1185">Reference proteome</keyword>
<feature type="domain" description="VOC" evidence="1">
    <location>
        <begin position="156"/>
        <end position="273"/>
    </location>
</feature>
<evidence type="ECO:0000259" key="1">
    <source>
        <dbReference type="PROSITE" id="PS51819"/>
    </source>
</evidence>
<dbReference type="Gene3D" id="3.10.180.10">
    <property type="entry name" value="2,3-Dihydroxybiphenyl 1,2-Dioxygenase, domain 1"/>
    <property type="match status" value="2"/>
</dbReference>
<reference evidence="2 3" key="1">
    <citation type="submission" date="2016-07" db="EMBL/GenBank/DDBJ databases">
        <title>Caryophanon latum genome sequencing.</title>
        <authorList>
            <person name="Verma A."/>
            <person name="Pal Y."/>
            <person name="Krishnamurthi S."/>
        </authorList>
    </citation>
    <scope>NUCLEOTIDE SEQUENCE [LARGE SCALE GENOMIC DNA]</scope>
    <source>
        <strain evidence="2 3">DSM 14151</strain>
    </source>
</reference>
<dbReference type="EMBL" id="MATO01000034">
    <property type="protein sequence ID" value="OCS90770.1"/>
    <property type="molecule type" value="Genomic_DNA"/>
</dbReference>
<dbReference type="Pfam" id="PF00903">
    <property type="entry name" value="Glyoxalase"/>
    <property type="match status" value="1"/>
</dbReference>
<name>A0A1C0YUD2_9BACL</name>
<evidence type="ECO:0000313" key="2">
    <source>
        <dbReference type="EMBL" id="OCS90770.1"/>
    </source>
</evidence>
<comment type="caution">
    <text evidence="2">The sequence shown here is derived from an EMBL/GenBank/DDBJ whole genome shotgun (WGS) entry which is preliminary data.</text>
</comment>
<dbReference type="RefSeq" id="WP_066464159.1">
    <property type="nucleotide sequence ID" value="NZ_MATO01000034.1"/>
</dbReference>
<dbReference type="PROSITE" id="PS51819">
    <property type="entry name" value="VOC"/>
    <property type="match status" value="2"/>
</dbReference>
<proteinExistence type="predicted"/>
<organism evidence="2 3">
    <name type="scientific">Caryophanon latum</name>
    <dbReference type="NCBI Taxonomy" id="33977"/>
    <lineage>
        <taxon>Bacteria</taxon>
        <taxon>Bacillati</taxon>
        <taxon>Bacillota</taxon>
        <taxon>Bacilli</taxon>
        <taxon>Bacillales</taxon>
        <taxon>Caryophanaceae</taxon>
        <taxon>Caryophanon</taxon>
    </lineage>
</organism>
<dbReference type="InterPro" id="IPR037523">
    <property type="entry name" value="VOC_core"/>
</dbReference>
<feature type="domain" description="VOC" evidence="1">
    <location>
        <begin position="5"/>
        <end position="131"/>
    </location>
</feature>
<evidence type="ECO:0000313" key="3">
    <source>
        <dbReference type="Proteomes" id="UP000093482"/>
    </source>
</evidence>
<dbReference type="Proteomes" id="UP000093482">
    <property type="component" value="Unassembled WGS sequence"/>
</dbReference>
<gene>
    <name evidence="2" type="ORF">A6K76_01595</name>
</gene>
<dbReference type="SUPFAM" id="SSF54593">
    <property type="entry name" value="Glyoxalase/Bleomycin resistance protein/Dihydroxybiphenyl dioxygenase"/>
    <property type="match status" value="1"/>
</dbReference>
<dbReference type="InterPro" id="IPR052537">
    <property type="entry name" value="Extradiol_RC_dioxygenase"/>
</dbReference>
<sequence length="320" mass="35929">MQFQGHHHVSMVVKNAKATDDFYRRVLGLRRVKKTVNQDSPSMYHLFYGDTTGTPGTELTFFEIPMVGRTHKGTDAITKIALVVPNVDALAYWQQRFEQFNVRHDAQTTYADKPALPFYDPDGLALVLVADEAFTPPSAWSYWAKSPVPQHVGIQGFVTTELTVADVAEMERILTELFSYTVIARDDNSMRVRGAGGLESELFVVKQDGAIERPGRGSIHHIALRVADESELRAWHDKIVQYGLVSSGIVDRYYFKSLYVKLVGHIIFELATDGPGFLRDGNIETLGQALDLPAFLEPHRADIEADLHPIDEEENDDEPK</sequence>
<dbReference type="OrthoDB" id="9785698at2"/>
<dbReference type="PANTHER" id="PTHR36110:SF4">
    <property type="entry name" value="RING-CLEAVING DIOXYGENASE MHQA-RELATED"/>
    <property type="match status" value="1"/>
</dbReference>
<dbReference type="PANTHER" id="PTHR36110">
    <property type="entry name" value="RING-CLEAVING DIOXYGENASE MHQE-RELATED"/>
    <property type="match status" value="1"/>
</dbReference>
<dbReference type="InterPro" id="IPR029068">
    <property type="entry name" value="Glyas_Bleomycin-R_OHBP_Dase"/>
</dbReference>
<dbReference type="AlphaFoldDB" id="A0A1C0YUD2"/>
<accession>A0A1C0YUD2</accession>
<dbReference type="InterPro" id="IPR004360">
    <property type="entry name" value="Glyas_Fos-R_dOase_dom"/>
</dbReference>
<protein>
    <submittedName>
        <fullName evidence="2">Glyoxalase</fullName>
    </submittedName>
</protein>